<dbReference type="AlphaFoldDB" id="A0AAE0YLJ5"/>
<gene>
    <name evidence="1" type="ORF">RRG08_046259</name>
</gene>
<organism evidence="1 2">
    <name type="scientific">Elysia crispata</name>
    <name type="common">lettuce slug</name>
    <dbReference type="NCBI Taxonomy" id="231223"/>
    <lineage>
        <taxon>Eukaryota</taxon>
        <taxon>Metazoa</taxon>
        <taxon>Spiralia</taxon>
        <taxon>Lophotrochozoa</taxon>
        <taxon>Mollusca</taxon>
        <taxon>Gastropoda</taxon>
        <taxon>Heterobranchia</taxon>
        <taxon>Euthyneura</taxon>
        <taxon>Panpulmonata</taxon>
        <taxon>Sacoglossa</taxon>
        <taxon>Placobranchoidea</taxon>
        <taxon>Plakobranchidae</taxon>
        <taxon>Elysia</taxon>
    </lineage>
</organism>
<protein>
    <submittedName>
        <fullName evidence="1">Uncharacterized protein</fullName>
    </submittedName>
</protein>
<accession>A0AAE0YLJ5</accession>
<dbReference type="Proteomes" id="UP001283361">
    <property type="component" value="Unassembled WGS sequence"/>
</dbReference>
<dbReference type="EMBL" id="JAWDGP010005927">
    <property type="protein sequence ID" value="KAK3749754.1"/>
    <property type="molecule type" value="Genomic_DNA"/>
</dbReference>
<evidence type="ECO:0000313" key="1">
    <source>
        <dbReference type="EMBL" id="KAK3749754.1"/>
    </source>
</evidence>
<evidence type="ECO:0000313" key="2">
    <source>
        <dbReference type="Proteomes" id="UP001283361"/>
    </source>
</evidence>
<reference evidence="1" key="1">
    <citation type="journal article" date="2023" name="G3 (Bethesda)">
        <title>A reference genome for the long-term kleptoplast-retaining sea slug Elysia crispata morphotype clarki.</title>
        <authorList>
            <person name="Eastman K.E."/>
            <person name="Pendleton A.L."/>
            <person name="Shaikh M.A."/>
            <person name="Suttiyut T."/>
            <person name="Ogas R."/>
            <person name="Tomko P."/>
            <person name="Gavelis G."/>
            <person name="Widhalm J.R."/>
            <person name="Wisecaver J.H."/>
        </authorList>
    </citation>
    <scope>NUCLEOTIDE SEQUENCE</scope>
    <source>
        <strain evidence="1">ECLA1</strain>
    </source>
</reference>
<proteinExistence type="predicted"/>
<keyword evidence="2" id="KW-1185">Reference proteome</keyword>
<name>A0AAE0YLJ5_9GAST</name>
<sequence>MRLPSSSYHCDFQLEAPEGLACDTQIRSSSACADPHLSDPYSQPILMLCSQWCSNPCRVVCVLIPTSTNFTFILSASTLP</sequence>
<comment type="caution">
    <text evidence="1">The sequence shown here is derived from an EMBL/GenBank/DDBJ whole genome shotgun (WGS) entry which is preliminary data.</text>
</comment>